<sequence>MMCRAVACSSLTCVVLSIATAALLLSIPGGSSHVPARPFTTRRGASPLRSSRPRALLNAPVHVPGTCFCALAMRRRVSDIEKPFTVRLRDATSPRTAVTNGLPTTIRCLPVEEAGRTHNPGGARSRCGAACPAALRLAPLAATTGRLSQSSRGHEHALYELRYVLIGVVARYLC</sequence>
<evidence type="ECO:0008006" key="4">
    <source>
        <dbReference type="Google" id="ProtNLM"/>
    </source>
</evidence>
<evidence type="ECO:0000256" key="1">
    <source>
        <dbReference type="SAM" id="SignalP"/>
    </source>
</evidence>
<reference evidence="2 3" key="1">
    <citation type="journal article" date="2018" name="Biotechnol. Biofuels">
        <title>Integrative visual omics of the white-rot fungus Polyporus brumalis exposes the biotechnological potential of its oxidative enzymes for delignifying raw plant biomass.</title>
        <authorList>
            <person name="Miyauchi S."/>
            <person name="Rancon A."/>
            <person name="Drula E."/>
            <person name="Hage H."/>
            <person name="Chaduli D."/>
            <person name="Favel A."/>
            <person name="Grisel S."/>
            <person name="Henrissat B."/>
            <person name="Herpoel-Gimbert I."/>
            <person name="Ruiz-Duenas F.J."/>
            <person name="Chevret D."/>
            <person name="Hainaut M."/>
            <person name="Lin J."/>
            <person name="Wang M."/>
            <person name="Pangilinan J."/>
            <person name="Lipzen A."/>
            <person name="Lesage-Meessen L."/>
            <person name="Navarro D."/>
            <person name="Riley R."/>
            <person name="Grigoriev I.V."/>
            <person name="Zhou S."/>
            <person name="Raouche S."/>
            <person name="Rosso M.N."/>
        </authorList>
    </citation>
    <scope>NUCLEOTIDE SEQUENCE [LARGE SCALE GENOMIC DNA]</scope>
    <source>
        <strain evidence="2 3">BRFM 1820</strain>
    </source>
</reference>
<accession>A0A371CJ62</accession>
<feature type="signal peptide" evidence="1">
    <location>
        <begin position="1"/>
        <end position="32"/>
    </location>
</feature>
<keyword evidence="1" id="KW-0732">Signal</keyword>
<organism evidence="2 3">
    <name type="scientific">Lentinus brumalis</name>
    <dbReference type="NCBI Taxonomy" id="2498619"/>
    <lineage>
        <taxon>Eukaryota</taxon>
        <taxon>Fungi</taxon>
        <taxon>Dikarya</taxon>
        <taxon>Basidiomycota</taxon>
        <taxon>Agaricomycotina</taxon>
        <taxon>Agaricomycetes</taxon>
        <taxon>Polyporales</taxon>
        <taxon>Polyporaceae</taxon>
        <taxon>Lentinus</taxon>
    </lineage>
</organism>
<proteinExistence type="predicted"/>
<evidence type="ECO:0000313" key="3">
    <source>
        <dbReference type="Proteomes" id="UP000256964"/>
    </source>
</evidence>
<dbReference type="Proteomes" id="UP000256964">
    <property type="component" value="Unassembled WGS sequence"/>
</dbReference>
<gene>
    <name evidence="2" type="ORF">OH76DRAFT_360521</name>
</gene>
<feature type="chain" id="PRO_5016978399" description="Secreted protein" evidence="1">
    <location>
        <begin position="33"/>
        <end position="174"/>
    </location>
</feature>
<evidence type="ECO:0000313" key="2">
    <source>
        <dbReference type="EMBL" id="RDX40329.1"/>
    </source>
</evidence>
<dbReference type="EMBL" id="KZ857564">
    <property type="protein sequence ID" value="RDX40329.1"/>
    <property type="molecule type" value="Genomic_DNA"/>
</dbReference>
<name>A0A371CJ62_9APHY</name>
<protein>
    <recommendedName>
        <fullName evidence="4">Secreted protein</fullName>
    </recommendedName>
</protein>
<keyword evidence="3" id="KW-1185">Reference proteome</keyword>
<dbReference type="AlphaFoldDB" id="A0A371CJ62"/>